<dbReference type="GO" id="GO:0005634">
    <property type="term" value="C:nucleus"/>
    <property type="evidence" value="ECO:0007669"/>
    <property type="project" value="TreeGrafter"/>
</dbReference>
<feature type="compositionally biased region" description="Acidic residues" evidence="1">
    <location>
        <begin position="10"/>
        <end position="21"/>
    </location>
</feature>
<sequence>MRKKSRWDVSEQEELDKEDELPTSASTASPNSISDQTQAQKRKEDDKEEQQKEEEEEEEVVVSRPPMDLFKAIFASSDDDSSSSEVESEEEDTKEGEGKNDLHPLNLFNVPSTSVTSSITSCSSQKTVVFSQTSMQEEFGPSLPPPSARGGATSHYSSSTEDKQRKKNKEKKVKKKEGKHKKDKKKKKQKKHKHKEKHQKKSKEEESSDEDSEGHVSTEELLKRYCLHHNIIKSLLLAQTPHSVTMNVLPDYFKIRCRIKQLLHLHDCFHEFGVDLWTQTVYNASLREVCERQDLLLSSKYDFMTRCSREDRNFVVLPICKASNDDSKVQANRRPFQETDTGDGKGEATWFPSAPKMMHNDGFWILNFTGMRERRFGDVKAPHYSPLEAPFKPLGL</sequence>
<reference evidence="2 3" key="1">
    <citation type="journal article" date="2021" name="Sci. Rep.">
        <title>Chromosome anchoring in Senegalese sole (Solea senegalensis) reveals sex-associated markers and genome rearrangements in flatfish.</title>
        <authorList>
            <person name="Guerrero-Cozar I."/>
            <person name="Gomez-Garrido J."/>
            <person name="Berbel C."/>
            <person name="Martinez-Blanch J.F."/>
            <person name="Alioto T."/>
            <person name="Claros M.G."/>
            <person name="Gagnaire P.A."/>
            <person name="Manchado M."/>
        </authorList>
    </citation>
    <scope>NUCLEOTIDE SEQUENCE [LARGE SCALE GENOMIC DNA]</scope>
    <source>
        <strain evidence="2">Sse05_10M</strain>
    </source>
</reference>
<dbReference type="AlphaFoldDB" id="A0AAV6RPE7"/>
<accession>A0AAV6RPE7</accession>
<feature type="compositionally biased region" description="Polar residues" evidence="1">
    <location>
        <begin position="23"/>
        <end position="39"/>
    </location>
</feature>
<dbReference type="GO" id="GO:0003723">
    <property type="term" value="F:RNA binding"/>
    <property type="evidence" value="ECO:0007669"/>
    <property type="project" value="TreeGrafter"/>
</dbReference>
<evidence type="ECO:0000256" key="1">
    <source>
        <dbReference type="SAM" id="MobiDB-lite"/>
    </source>
</evidence>
<feature type="compositionally biased region" description="Acidic residues" evidence="1">
    <location>
        <begin position="46"/>
        <end position="60"/>
    </location>
</feature>
<proteinExistence type="predicted"/>
<feature type="compositionally biased region" description="Polar residues" evidence="1">
    <location>
        <begin position="125"/>
        <end position="136"/>
    </location>
</feature>
<protein>
    <submittedName>
        <fullName evidence="2">Uncharacterized protein</fullName>
    </submittedName>
</protein>
<dbReference type="PANTHER" id="PTHR13384:SF19">
    <property type="entry name" value="G PATCH DOMAIN-CONTAINING PROTEIN 1"/>
    <property type="match status" value="1"/>
</dbReference>
<keyword evidence="3" id="KW-1185">Reference proteome</keyword>
<comment type="caution">
    <text evidence="2">The sequence shown here is derived from an EMBL/GenBank/DDBJ whole genome shotgun (WGS) entry which is preliminary data.</text>
</comment>
<dbReference type="Proteomes" id="UP000693946">
    <property type="component" value="Linkage Group LG18"/>
</dbReference>
<evidence type="ECO:0000313" key="2">
    <source>
        <dbReference type="EMBL" id="KAG7507363.1"/>
    </source>
</evidence>
<dbReference type="PANTHER" id="PTHR13384">
    <property type="entry name" value="G PATCH DOMAIN-CONTAINING PROTEIN 1"/>
    <property type="match status" value="1"/>
</dbReference>
<evidence type="ECO:0000313" key="3">
    <source>
        <dbReference type="Proteomes" id="UP000693946"/>
    </source>
</evidence>
<dbReference type="EMBL" id="JAGKHQ010000010">
    <property type="protein sequence ID" value="KAG7507363.1"/>
    <property type="molecule type" value="Genomic_DNA"/>
</dbReference>
<organism evidence="2 3">
    <name type="scientific">Solea senegalensis</name>
    <name type="common">Senegalese sole</name>
    <dbReference type="NCBI Taxonomy" id="28829"/>
    <lineage>
        <taxon>Eukaryota</taxon>
        <taxon>Metazoa</taxon>
        <taxon>Chordata</taxon>
        <taxon>Craniata</taxon>
        <taxon>Vertebrata</taxon>
        <taxon>Euteleostomi</taxon>
        <taxon>Actinopterygii</taxon>
        <taxon>Neopterygii</taxon>
        <taxon>Teleostei</taxon>
        <taxon>Neoteleostei</taxon>
        <taxon>Acanthomorphata</taxon>
        <taxon>Carangaria</taxon>
        <taxon>Pleuronectiformes</taxon>
        <taxon>Pleuronectoidei</taxon>
        <taxon>Soleidae</taxon>
        <taxon>Solea</taxon>
    </lineage>
</organism>
<gene>
    <name evidence="2" type="ORF">JOB18_031903</name>
</gene>
<feature type="region of interest" description="Disordered" evidence="1">
    <location>
        <begin position="1"/>
        <end position="215"/>
    </location>
</feature>
<feature type="compositionally biased region" description="Low complexity" evidence="1">
    <location>
        <begin position="112"/>
        <end position="124"/>
    </location>
</feature>
<feature type="compositionally biased region" description="Acidic residues" evidence="1">
    <location>
        <begin position="77"/>
        <end position="94"/>
    </location>
</feature>
<feature type="compositionally biased region" description="Basic residues" evidence="1">
    <location>
        <begin position="165"/>
        <end position="201"/>
    </location>
</feature>
<name>A0AAV6RPE7_SOLSE</name>